<keyword evidence="3 5" id="KW-0808">Transferase</keyword>
<dbReference type="InterPro" id="IPR050757">
    <property type="entry name" value="Collagen_mod_GT25"/>
</dbReference>
<dbReference type="AlphaFoldDB" id="A0A3L0VZ07"/>
<evidence type="ECO:0000256" key="2">
    <source>
        <dbReference type="ARBA" id="ARBA00022676"/>
    </source>
</evidence>
<proteinExistence type="inferred from homology"/>
<dbReference type="Pfam" id="PF01755">
    <property type="entry name" value="Glyco_transf_25"/>
    <property type="match status" value="1"/>
</dbReference>
<dbReference type="GO" id="GO:0016740">
    <property type="term" value="F:transferase activity"/>
    <property type="evidence" value="ECO:0007669"/>
    <property type="project" value="UniProtKB-KW"/>
</dbReference>
<protein>
    <submittedName>
        <fullName evidence="5">Glycosyltransferase family 25 protein</fullName>
    </submittedName>
</protein>
<evidence type="ECO:0000256" key="3">
    <source>
        <dbReference type="ARBA" id="ARBA00022679"/>
    </source>
</evidence>
<name>A0A3L0VZ07_ECOLX</name>
<dbReference type="CDD" id="cd06532">
    <property type="entry name" value="Glyco_transf_25"/>
    <property type="match status" value="1"/>
</dbReference>
<organism evidence="5">
    <name type="scientific">Escherichia coli</name>
    <dbReference type="NCBI Taxonomy" id="562"/>
    <lineage>
        <taxon>Bacteria</taxon>
        <taxon>Pseudomonadati</taxon>
        <taxon>Pseudomonadota</taxon>
        <taxon>Gammaproteobacteria</taxon>
        <taxon>Enterobacterales</taxon>
        <taxon>Enterobacteriaceae</taxon>
        <taxon>Escherichia</taxon>
    </lineage>
</organism>
<accession>A0A3L0VZ07</accession>
<sequence length="221" mass="24903">MIPVFVISLTRSQDRRAMVMKQMEHLGIGFEFFNAVDGRALTVVDLGKVDFSLAREYCGHDLSRAEVGCALSHIRLYELIVAQGIERCVILEDDVYLHMHFKAIIETIVTCNQADIVFLHHGKAKRWPLLRQLPEGYRLARYMMPSKHSKRGVLSAAGYILTLTGAEKLLAKAYPLRMPADYLTGRLQLNGLTASGVEPCCLDVDLFTTTIDDRAYGHYLE</sequence>
<dbReference type="PANTHER" id="PTHR10730:SF53">
    <property type="entry name" value="GLYCOSYLTRANSFERASE 25 FAMILY MEMBER"/>
    <property type="match status" value="1"/>
</dbReference>
<dbReference type="PANTHER" id="PTHR10730">
    <property type="entry name" value="PROCOLLAGEN-LYSINE,2-OXOGLUTARATE 5-DIOXYGENASE/GLYCOSYLTRANSFERASE 25 FAMILY MEMBER"/>
    <property type="match status" value="1"/>
</dbReference>
<dbReference type="EMBL" id="RNRV01000020">
    <property type="protein sequence ID" value="MHO05210.1"/>
    <property type="molecule type" value="Genomic_DNA"/>
</dbReference>
<dbReference type="InterPro" id="IPR002654">
    <property type="entry name" value="Glyco_trans_25"/>
</dbReference>
<evidence type="ECO:0000256" key="1">
    <source>
        <dbReference type="ARBA" id="ARBA00006721"/>
    </source>
</evidence>
<reference evidence="5" key="1">
    <citation type="submission" date="2018-10" db="EMBL/GenBank/DDBJ databases">
        <authorList>
            <consortium name="NARMS: The National Antimicrobial Resistance Monitoring System"/>
        </authorList>
    </citation>
    <scope>NUCLEOTIDE SEQUENCE [LARGE SCALE GENOMIC DNA]</scope>
    <source>
        <strain evidence="5">CVM N17EC0388</strain>
    </source>
</reference>
<gene>
    <name evidence="5" type="ORF">D9F05_12625</name>
</gene>
<evidence type="ECO:0000259" key="4">
    <source>
        <dbReference type="Pfam" id="PF01755"/>
    </source>
</evidence>
<comment type="caution">
    <text evidence="5">The sequence shown here is derived from an EMBL/GenBank/DDBJ whole genome shotgun (WGS) entry which is preliminary data.</text>
</comment>
<keyword evidence="2" id="KW-0328">Glycosyltransferase</keyword>
<feature type="domain" description="Glycosyl transferase family 25" evidence="4">
    <location>
        <begin position="1"/>
        <end position="184"/>
    </location>
</feature>
<evidence type="ECO:0000313" key="5">
    <source>
        <dbReference type="EMBL" id="MHO05210.1"/>
    </source>
</evidence>
<comment type="similarity">
    <text evidence="1">Belongs to the glycosyltransferase 25 family.</text>
</comment>